<dbReference type="Pfam" id="PF00381">
    <property type="entry name" value="PTS-HPr"/>
    <property type="match status" value="1"/>
</dbReference>
<dbReference type="PROSITE" id="PS00369">
    <property type="entry name" value="PTS_HPR_HIS"/>
    <property type="match status" value="1"/>
</dbReference>
<evidence type="ECO:0000256" key="5">
    <source>
        <dbReference type="ARBA" id="ARBA00007837"/>
    </source>
</evidence>
<dbReference type="Gene3D" id="3.40.930.10">
    <property type="entry name" value="Mannitol-specific EII, Chain A"/>
    <property type="match status" value="1"/>
</dbReference>
<protein>
    <submittedName>
        <fullName evidence="18">Fructose-specific PTS system IIA-like component</fullName>
    </submittedName>
</protein>
<keyword evidence="12" id="KW-0479">Metal-binding</keyword>
<dbReference type="InterPro" id="IPR004715">
    <property type="entry name" value="PTS_IIA_fruc"/>
</dbReference>
<dbReference type="Gene3D" id="3.20.20.60">
    <property type="entry name" value="Phosphoenolpyruvate-binding domains"/>
    <property type="match status" value="1"/>
</dbReference>
<comment type="catalytic activity">
    <reaction evidence="1">
        <text>L-histidyl-[protein] + phosphoenolpyruvate = N(pros)-phospho-L-histidyl-[protein] + pyruvate</text>
        <dbReference type="Rhea" id="RHEA:23880"/>
        <dbReference type="Rhea" id="RHEA-COMP:9745"/>
        <dbReference type="Rhea" id="RHEA-COMP:9746"/>
        <dbReference type="ChEBI" id="CHEBI:15361"/>
        <dbReference type="ChEBI" id="CHEBI:29979"/>
        <dbReference type="ChEBI" id="CHEBI:58702"/>
        <dbReference type="ChEBI" id="CHEBI:64837"/>
        <dbReference type="EC" id="2.7.3.9"/>
    </reaction>
</comment>
<dbReference type="Pfam" id="PF00359">
    <property type="entry name" value="PTS_EIIA_2"/>
    <property type="match status" value="1"/>
</dbReference>
<dbReference type="SUPFAM" id="SSF51621">
    <property type="entry name" value="Phosphoenolpyruvate/pyruvate domain"/>
    <property type="match status" value="1"/>
</dbReference>
<comment type="catalytic activity">
    <reaction evidence="2">
        <text>D-fructose(out) + N(pros)-phospho-L-histidyl-[protein] = D-fructose 1-phosphate(in) + L-histidyl-[protein]</text>
        <dbReference type="Rhea" id="RHEA:49252"/>
        <dbReference type="Rhea" id="RHEA-COMP:9745"/>
        <dbReference type="Rhea" id="RHEA-COMP:9746"/>
        <dbReference type="ChEBI" id="CHEBI:29979"/>
        <dbReference type="ChEBI" id="CHEBI:37721"/>
        <dbReference type="ChEBI" id="CHEBI:58674"/>
        <dbReference type="ChEBI" id="CHEBI:64837"/>
        <dbReference type="EC" id="2.7.1.202"/>
    </reaction>
</comment>
<dbReference type="InterPro" id="IPR015813">
    <property type="entry name" value="Pyrv/PenolPyrv_kinase-like_dom"/>
</dbReference>
<comment type="subcellular location">
    <subcellularLocation>
        <location evidence="4">Cytoplasm</location>
    </subcellularLocation>
</comment>
<proteinExistence type="inferred from homology"/>
<dbReference type="InterPro" id="IPR008731">
    <property type="entry name" value="PTS_EIN"/>
</dbReference>
<evidence type="ECO:0000256" key="15">
    <source>
        <dbReference type="SAM" id="Coils"/>
    </source>
</evidence>
<dbReference type="AlphaFoldDB" id="A0A841GGV1"/>
<evidence type="ECO:0000256" key="4">
    <source>
        <dbReference type="ARBA" id="ARBA00004496"/>
    </source>
</evidence>
<evidence type="ECO:0000256" key="10">
    <source>
        <dbReference type="ARBA" id="ARBA00022679"/>
    </source>
</evidence>
<dbReference type="InterPro" id="IPR006318">
    <property type="entry name" value="PTS_EI-like"/>
</dbReference>
<dbReference type="PROSITE" id="PS00742">
    <property type="entry name" value="PEP_ENZYMES_2"/>
    <property type="match status" value="1"/>
</dbReference>
<feature type="coiled-coil region" evidence="15">
    <location>
        <begin position="147"/>
        <end position="174"/>
    </location>
</feature>
<dbReference type="InterPro" id="IPR001020">
    <property type="entry name" value="PTS_HPr_His_P_site"/>
</dbReference>
<evidence type="ECO:0000256" key="1">
    <source>
        <dbReference type="ARBA" id="ARBA00000683"/>
    </source>
</evidence>
<dbReference type="Proteomes" id="UP000585721">
    <property type="component" value="Unassembled WGS sequence"/>
</dbReference>
<keyword evidence="9" id="KW-0762">Sugar transport</keyword>
<name>A0A841GGV1_9GAMM</name>
<dbReference type="InterPro" id="IPR036637">
    <property type="entry name" value="Phosphohistidine_dom_sf"/>
</dbReference>
<dbReference type="PROSITE" id="PS00372">
    <property type="entry name" value="PTS_EIIA_TYPE_2_HIS"/>
    <property type="match status" value="1"/>
</dbReference>
<evidence type="ECO:0000259" key="16">
    <source>
        <dbReference type="PROSITE" id="PS51094"/>
    </source>
</evidence>
<dbReference type="InterPro" id="IPR000032">
    <property type="entry name" value="HPr-like"/>
</dbReference>
<dbReference type="InterPro" id="IPR035895">
    <property type="entry name" value="HPr-like_sf"/>
</dbReference>
<evidence type="ECO:0000256" key="6">
    <source>
        <dbReference type="ARBA" id="ARBA00022448"/>
    </source>
</evidence>
<evidence type="ECO:0000313" key="18">
    <source>
        <dbReference type="EMBL" id="MBB6054481.1"/>
    </source>
</evidence>
<dbReference type="InterPro" id="IPR002178">
    <property type="entry name" value="PTS_EIIA_type-2_dom"/>
</dbReference>
<keyword evidence="6" id="KW-0813">Transport</keyword>
<feature type="domain" description="PTS EIIA type-2" evidence="16">
    <location>
        <begin position="684"/>
        <end position="829"/>
    </location>
</feature>
<evidence type="ECO:0000256" key="3">
    <source>
        <dbReference type="ARBA" id="ARBA00001946"/>
    </source>
</evidence>
<reference evidence="18 19" key="1">
    <citation type="submission" date="2020-08" db="EMBL/GenBank/DDBJ databases">
        <title>Genomic Encyclopedia of Type Strains, Phase IV (KMG-IV): sequencing the most valuable type-strain genomes for metagenomic binning, comparative biology and taxonomic classification.</title>
        <authorList>
            <person name="Goeker M."/>
        </authorList>
    </citation>
    <scope>NUCLEOTIDE SEQUENCE [LARGE SCALE GENOMIC DNA]</scope>
    <source>
        <strain evidence="18 19">DSM 22975</strain>
    </source>
</reference>
<evidence type="ECO:0000256" key="8">
    <source>
        <dbReference type="ARBA" id="ARBA00022553"/>
    </source>
</evidence>
<dbReference type="Pfam" id="PF02896">
    <property type="entry name" value="PEP-utilizers_C"/>
    <property type="match status" value="1"/>
</dbReference>
<organism evidence="18 19">
    <name type="scientific">Tolumonas osonensis</name>
    <dbReference type="NCBI Taxonomy" id="675874"/>
    <lineage>
        <taxon>Bacteria</taxon>
        <taxon>Pseudomonadati</taxon>
        <taxon>Pseudomonadota</taxon>
        <taxon>Gammaproteobacteria</taxon>
        <taxon>Aeromonadales</taxon>
        <taxon>Aeromonadaceae</taxon>
        <taxon>Tolumonas</taxon>
    </lineage>
</organism>
<gene>
    <name evidence="18" type="ORF">HNR75_000346</name>
</gene>
<dbReference type="InterPro" id="IPR008279">
    <property type="entry name" value="PEP-util_enz_mobile_dom"/>
</dbReference>
<evidence type="ECO:0000256" key="11">
    <source>
        <dbReference type="ARBA" id="ARBA00022683"/>
    </source>
</evidence>
<evidence type="ECO:0000259" key="17">
    <source>
        <dbReference type="PROSITE" id="PS51350"/>
    </source>
</evidence>
<dbReference type="RefSeq" id="WP_188025277.1">
    <property type="nucleotide sequence ID" value="NZ_JACHGR010000001.1"/>
</dbReference>
<comment type="cofactor">
    <cofactor evidence="3">
        <name>Mg(2+)</name>
        <dbReference type="ChEBI" id="CHEBI:18420"/>
    </cofactor>
</comment>
<evidence type="ECO:0000256" key="14">
    <source>
        <dbReference type="ARBA" id="ARBA00022842"/>
    </source>
</evidence>
<dbReference type="Pfam" id="PF05524">
    <property type="entry name" value="PEP-utilisers_N"/>
    <property type="match status" value="1"/>
</dbReference>
<dbReference type="PROSITE" id="PS51094">
    <property type="entry name" value="PTS_EIIA_TYPE_2"/>
    <property type="match status" value="1"/>
</dbReference>
<accession>A0A841GGV1</accession>
<evidence type="ECO:0000256" key="9">
    <source>
        <dbReference type="ARBA" id="ARBA00022597"/>
    </source>
</evidence>
<dbReference type="CDD" id="cd00211">
    <property type="entry name" value="PTS_IIA_fru"/>
    <property type="match status" value="1"/>
</dbReference>
<feature type="domain" description="HPr" evidence="17">
    <location>
        <begin position="2"/>
        <end position="93"/>
    </location>
</feature>
<evidence type="ECO:0000256" key="13">
    <source>
        <dbReference type="ARBA" id="ARBA00022777"/>
    </source>
</evidence>
<dbReference type="PANTHER" id="PTHR46244:SF4">
    <property type="entry name" value="MULTIPHOSPHORYL TRANSFER PROTEIN 1-RELATED"/>
    <property type="match status" value="1"/>
</dbReference>
<keyword evidence="11" id="KW-0598">Phosphotransferase system</keyword>
<dbReference type="Gene3D" id="3.50.30.10">
    <property type="entry name" value="Phosphohistidine domain"/>
    <property type="match status" value="1"/>
</dbReference>
<dbReference type="Pfam" id="PF00391">
    <property type="entry name" value="PEP-utilizers"/>
    <property type="match status" value="1"/>
</dbReference>
<dbReference type="EMBL" id="JACHGR010000001">
    <property type="protein sequence ID" value="MBB6054481.1"/>
    <property type="molecule type" value="Genomic_DNA"/>
</dbReference>
<keyword evidence="8" id="KW-0597">Phosphoprotein</keyword>
<dbReference type="InterPro" id="IPR050499">
    <property type="entry name" value="PEP-utilizing_PTS_enzyme"/>
</dbReference>
<dbReference type="SUPFAM" id="SSF55594">
    <property type="entry name" value="HPr-like"/>
    <property type="match status" value="1"/>
</dbReference>
<dbReference type="GO" id="GO:0046872">
    <property type="term" value="F:metal ion binding"/>
    <property type="evidence" value="ECO:0007669"/>
    <property type="project" value="UniProtKB-KW"/>
</dbReference>
<keyword evidence="10" id="KW-0808">Transferase</keyword>
<dbReference type="Gene3D" id="3.30.1340.10">
    <property type="entry name" value="HPr-like"/>
    <property type="match status" value="1"/>
</dbReference>
<dbReference type="Gene3D" id="1.10.274.10">
    <property type="entry name" value="PtsI, HPr-binding domain"/>
    <property type="match status" value="1"/>
</dbReference>
<keyword evidence="7" id="KW-0963">Cytoplasm</keyword>
<evidence type="ECO:0000256" key="12">
    <source>
        <dbReference type="ARBA" id="ARBA00022723"/>
    </source>
</evidence>
<dbReference type="InterPro" id="IPR040442">
    <property type="entry name" value="Pyrv_kinase-like_dom_sf"/>
</dbReference>
<comment type="caution">
    <text evidence="18">The sequence shown here is derived from an EMBL/GenBank/DDBJ whole genome shotgun (WGS) entry which is preliminary data.</text>
</comment>
<dbReference type="SUPFAM" id="SSF55804">
    <property type="entry name" value="Phoshotransferase/anion transport protein"/>
    <property type="match status" value="1"/>
</dbReference>
<sequence>MMDSYKIEYRCSLPHGLHARPATQLEVVCQRFRARIEWCNQRNGRCADAKSVLALLGTDTLYGDLCELRLSGDDAGKAARELLHFLRYELQEAVTEANSFGPVQIPRSLQATQSPLVYGVAVSPGIGRGELVVMSAKEPVLPLAVLAESLTQRQQRLQSALEQLQEQFQEQLQQANAPVSQVLQAHLSLVADREFQQVLHHFLPDVTSAAEAIRQTQSHFQAQFRTSESHYLQERELDLRDVCQQLLTLLYPGQAGEIIPALRAASVVLADDLTPSQFLKLDKTHLQALLLSKGGQTSHTIILARAAGIPVLTGLTDQRLLPMAGQPIIADAELGCCLLQPDAVAERYYALALQVKQQYRQQLQQQNHSAGYSADRQRLEIAANITSVADAVAAFQAGAEGIGLFRTEMLFIGQDTPPNEETQYQIYRAVLQAADGKPVIIRTFDMGGDKPASYLTLPPELNPFLGLRGIRLYPHCESLFRSQLRALLRAACHGPLKVMLPMVSQPEELHWVRQRIDEEIAELRAAQQPYAVFALGMMLEIPAAALQLEAFCPQADFFSIGSNDLTQYLLAVDRNNPRVAHYYHYAHPALWLLLQQIVTQAHQHGRWIGLCGELGGDPRFLPLLLGLGLDEISLSARQISGHKSALLQLHAGRCRQLLRQVCDADSREQVLTLLAAAEVSEPRPMLRPENIILRQDWRNKAEVLKGMADHLWLTGCTTQPLQLEEALWSREEAYSTGLGHGIAIPHAVSDVIEHSALSICRLAQPVDWDALDGRPVDLVIMLTLSNRQGREQHLRIFSRLARRIMYEEFRQQLRQAPDEQALCEVLRQELKI</sequence>
<dbReference type="GO" id="GO:0005737">
    <property type="term" value="C:cytoplasm"/>
    <property type="evidence" value="ECO:0007669"/>
    <property type="project" value="UniProtKB-SubCell"/>
</dbReference>
<dbReference type="GO" id="GO:0009401">
    <property type="term" value="P:phosphoenolpyruvate-dependent sugar phosphotransferase system"/>
    <property type="evidence" value="ECO:0007669"/>
    <property type="project" value="UniProtKB-KW"/>
</dbReference>
<dbReference type="CDD" id="cd00367">
    <property type="entry name" value="PTS-HPr_like"/>
    <property type="match status" value="1"/>
</dbReference>
<keyword evidence="19" id="KW-1185">Reference proteome</keyword>
<keyword evidence="15" id="KW-0175">Coiled coil</keyword>
<dbReference type="SUPFAM" id="SSF52009">
    <property type="entry name" value="Phosphohistidine domain"/>
    <property type="match status" value="1"/>
</dbReference>
<evidence type="ECO:0000256" key="2">
    <source>
        <dbReference type="ARBA" id="ARBA00001401"/>
    </source>
</evidence>
<dbReference type="PRINTS" id="PR01736">
    <property type="entry name" value="PHPHTRNFRASE"/>
</dbReference>
<evidence type="ECO:0000313" key="19">
    <source>
        <dbReference type="Proteomes" id="UP000585721"/>
    </source>
</evidence>
<dbReference type="SUPFAM" id="SSF47831">
    <property type="entry name" value="Enzyme I of the PEP:sugar phosphotransferase system HPr-binding (sub)domain"/>
    <property type="match status" value="1"/>
</dbReference>
<dbReference type="PROSITE" id="PS51350">
    <property type="entry name" value="PTS_HPR_DOM"/>
    <property type="match status" value="1"/>
</dbReference>
<dbReference type="InterPro" id="IPR036618">
    <property type="entry name" value="PtsI_HPr-bd_sf"/>
</dbReference>
<dbReference type="InterPro" id="IPR000121">
    <property type="entry name" value="PEP_util_C"/>
</dbReference>
<dbReference type="GO" id="GO:0008982">
    <property type="term" value="F:protein-N(PI)-phosphohistidine-sugar phosphotransferase activity"/>
    <property type="evidence" value="ECO:0007669"/>
    <property type="project" value="InterPro"/>
</dbReference>
<keyword evidence="13" id="KW-0418">Kinase</keyword>
<evidence type="ECO:0000256" key="7">
    <source>
        <dbReference type="ARBA" id="ARBA00022490"/>
    </source>
</evidence>
<dbReference type="PANTHER" id="PTHR46244">
    <property type="entry name" value="PHOSPHOENOLPYRUVATE-PROTEIN PHOSPHOTRANSFERASE"/>
    <property type="match status" value="1"/>
</dbReference>
<comment type="similarity">
    <text evidence="5">Belongs to the PEP-utilizing enzyme family.</text>
</comment>
<dbReference type="GO" id="GO:0016301">
    <property type="term" value="F:kinase activity"/>
    <property type="evidence" value="ECO:0007669"/>
    <property type="project" value="UniProtKB-KW"/>
</dbReference>
<dbReference type="GO" id="GO:0016020">
    <property type="term" value="C:membrane"/>
    <property type="evidence" value="ECO:0007669"/>
    <property type="project" value="InterPro"/>
</dbReference>
<dbReference type="NCBIfam" id="TIGR00848">
    <property type="entry name" value="fruA"/>
    <property type="match status" value="1"/>
</dbReference>
<dbReference type="NCBIfam" id="TIGR01417">
    <property type="entry name" value="PTS_I_fam"/>
    <property type="match status" value="1"/>
</dbReference>
<dbReference type="InterPro" id="IPR023151">
    <property type="entry name" value="PEP_util_CS"/>
</dbReference>
<dbReference type="InterPro" id="IPR016152">
    <property type="entry name" value="PTrfase/Anion_transptr"/>
</dbReference>
<dbReference type="GO" id="GO:0008965">
    <property type="term" value="F:phosphoenolpyruvate-protein phosphotransferase activity"/>
    <property type="evidence" value="ECO:0007669"/>
    <property type="project" value="UniProtKB-EC"/>
</dbReference>
<keyword evidence="14" id="KW-0460">Magnesium</keyword>